<dbReference type="OrthoDB" id="7868516at2"/>
<gene>
    <name evidence="1" type="ORF">SAMN04490248_115104</name>
</gene>
<evidence type="ECO:0000313" key="1">
    <source>
        <dbReference type="EMBL" id="SEO90419.1"/>
    </source>
</evidence>
<dbReference type="AlphaFoldDB" id="A0A1H8TH17"/>
<protein>
    <submittedName>
        <fullName evidence="1">Uncharacterized protein</fullName>
    </submittedName>
</protein>
<organism evidence="1 2">
    <name type="scientific">Salinihabitans flavidus</name>
    <dbReference type="NCBI Taxonomy" id="569882"/>
    <lineage>
        <taxon>Bacteria</taxon>
        <taxon>Pseudomonadati</taxon>
        <taxon>Pseudomonadota</taxon>
        <taxon>Alphaproteobacteria</taxon>
        <taxon>Rhodobacterales</taxon>
        <taxon>Roseobacteraceae</taxon>
        <taxon>Salinihabitans</taxon>
    </lineage>
</organism>
<sequence>MTTHILEGPAIMIGYAYRLRLEAEGPVFPDGATFAGQVRPAAASEDVLVTLTTGNGGLVRIADSALDLRIAAANTAGMSVGSVVVDVVRTDVAPDLHLGFALDIPVMLPVTRGL</sequence>
<name>A0A1H8TH17_9RHOB</name>
<dbReference type="EMBL" id="FODS01000015">
    <property type="protein sequence ID" value="SEO90419.1"/>
    <property type="molecule type" value="Genomic_DNA"/>
</dbReference>
<proteinExistence type="predicted"/>
<dbReference type="Proteomes" id="UP000198893">
    <property type="component" value="Unassembled WGS sequence"/>
</dbReference>
<evidence type="ECO:0000313" key="2">
    <source>
        <dbReference type="Proteomes" id="UP000198893"/>
    </source>
</evidence>
<dbReference type="RefSeq" id="WP_093119088.1">
    <property type="nucleotide sequence ID" value="NZ_FODS01000015.1"/>
</dbReference>
<reference evidence="1 2" key="1">
    <citation type="submission" date="2016-10" db="EMBL/GenBank/DDBJ databases">
        <authorList>
            <person name="de Groot N.N."/>
        </authorList>
    </citation>
    <scope>NUCLEOTIDE SEQUENCE [LARGE SCALE GENOMIC DNA]</scope>
    <source>
        <strain evidence="1 2">DSM 27842</strain>
    </source>
</reference>
<accession>A0A1H8TH17</accession>
<dbReference type="STRING" id="569882.SAMN04490248_115104"/>
<keyword evidence="2" id="KW-1185">Reference proteome</keyword>